<reference evidence="1" key="2">
    <citation type="journal article" date="2020" name="Nat. Commun.">
        <title>Large-scale genome sequencing of mycorrhizal fungi provides insights into the early evolution of symbiotic traits.</title>
        <authorList>
            <person name="Miyauchi S."/>
            <person name="Kiss E."/>
            <person name="Kuo A."/>
            <person name="Drula E."/>
            <person name="Kohler A."/>
            <person name="Sanchez-Garcia M."/>
            <person name="Morin E."/>
            <person name="Andreopoulos B."/>
            <person name="Barry K.W."/>
            <person name="Bonito G."/>
            <person name="Buee M."/>
            <person name="Carver A."/>
            <person name="Chen C."/>
            <person name="Cichocki N."/>
            <person name="Clum A."/>
            <person name="Culley D."/>
            <person name="Crous P.W."/>
            <person name="Fauchery L."/>
            <person name="Girlanda M."/>
            <person name="Hayes R.D."/>
            <person name="Keri Z."/>
            <person name="LaButti K."/>
            <person name="Lipzen A."/>
            <person name="Lombard V."/>
            <person name="Magnuson J."/>
            <person name="Maillard F."/>
            <person name="Murat C."/>
            <person name="Nolan M."/>
            <person name="Ohm R.A."/>
            <person name="Pangilinan J."/>
            <person name="Pereira M.F."/>
            <person name="Perotto S."/>
            <person name="Peter M."/>
            <person name="Pfister S."/>
            <person name="Riley R."/>
            <person name="Sitrit Y."/>
            <person name="Stielow J.B."/>
            <person name="Szollosi G."/>
            <person name="Zifcakova L."/>
            <person name="Stursova M."/>
            <person name="Spatafora J.W."/>
            <person name="Tedersoo L."/>
            <person name="Vaario L.M."/>
            <person name="Yamada A."/>
            <person name="Yan M."/>
            <person name="Wang P."/>
            <person name="Xu J."/>
            <person name="Bruns T."/>
            <person name="Baldrian P."/>
            <person name="Vilgalys R."/>
            <person name="Dunand C."/>
            <person name="Henrissat B."/>
            <person name="Grigoriev I.V."/>
            <person name="Hibbett D."/>
            <person name="Nagy L.G."/>
            <person name="Martin F.M."/>
        </authorList>
    </citation>
    <scope>NUCLEOTIDE SEQUENCE</scope>
    <source>
        <strain evidence="1">Prilba</strain>
    </source>
</reference>
<sequence>MKIGTRKNTPLFLIVGLGAPPALLVRAAQVGAPYAALLEELLHGLSVVLLRARIRAPPAQARRISRKRAPRVRRWITKGHGCTAPVHGACEENDKRGEAEAGWSDACGLGGEEIGAVADIFDF</sequence>
<dbReference type="Proteomes" id="UP000759537">
    <property type="component" value="Unassembled WGS sequence"/>
</dbReference>
<accession>A0A9P5JV97</accession>
<proteinExistence type="predicted"/>
<evidence type="ECO:0000313" key="2">
    <source>
        <dbReference type="Proteomes" id="UP000759537"/>
    </source>
</evidence>
<protein>
    <submittedName>
        <fullName evidence="1">Uncharacterized protein</fullName>
    </submittedName>
</protein>
<reference evidence="1" key="1">
    <citation type="submission" date="2019-10" db="EMBL/GenBank/DDBJ databases">
        <authorList>
            <consortium name="DOE Joint Genome Institute"/>
            <person name="Kuo A."/>
            <person name="Miyauchi S."/>
            <person name="Kiss E."/>
            <person name="Drula E."/>
            <person name="Kohler A."/>
            <person name="Sanchez-Garcia M."/>
            <person name="Andreopoulos B."/>
            <person name="Barry K.W."/>
            <person name="Bonito G."/>
            <person name="Buee M."/>
            <person name="Carver A."/>
            <person name="Chen C."/>
            <person name="Cichocki N."/>
            <person name="Clum A."/>
            <person name="Culley D."/>
            <person name="Crous P.W."/>
            <person name="Fauchery L."/>
            <person name="Girlanda M."/>
            <person name="Hayes R."/>
            <person name="Keri Z."/>
            <person name="LaButti K."/>
            <person name="Lipzen A."/>
            <person name="Lombard V."/>
            <person name="Magnuson J."/>
            <person name="Maillard F."/>
            <person name="Morin E."/>
            <person name="Murat C."/>
            <person name="Nolan M."/>
            <person name="Ohm R."/>
            <person name="Pangilinan J."/>
            <person name="Pereira M."/>
            <person name="Perotto S."/>
            <person name="Peter M."/>
            <person name="Riley R."/>
            <person name="Sitrit Y."/>
            <person name="Stielow B."/>
            <person name="Szollosi G."/>
            <person name="Zifcakova L."/>
            <person name="Stursova M."/>
            <person name="Spatafora J.W."/>
            <person name="Tedersoo L."/>
            <person name="Vaario L.-M."/>
            <person name="Yamada A."/>
            <person name="Yan M."/>
            <person name="Wang P."/>
            <person name="Xu J."/>
            <person name="Bruns T."/>
            <person name="Baldrian P."/>
            <person name="Vilgalys R."/>
            <person name="Henrissat B."/>
            <person name="Grigoriev I.V."/>
            <person name="Hibbett D."/>
            <person name="Nagy L.G."/>
            <person name="Martin F.M."/>
        </authorList>
    </citation>
    <scope>NUCLEOTIDE SEQUENCE</scope>
    <source>
        <strain evidence="1">Prilba</strain>
    </source>
</reference>
<gene>
    <name evidence="1" type="ORF">DFH94DRAFT_780794</name>
</gene>
<name>A0A9P5JV97_9AGAM</name>
<dbReference type="AlphaFoldDB" id="A0A9P5JV97"/>
<evidence type="ECO:0000313" key="1">
    <source>
        <dbReference type="EMBL" id="KAF8466469.1"/>
    </source>
</evidence>
<keyword evidence="2" id="KW-1185">Reference proteome</keyword>
<comment type="caution">
    <text evidence="1">The sequence shown here is derived from an EMBL/GenBank/DDBJ whole genome shotgun (WGS) entry which is preliminary data.</text>
</comment>
<organism evidence="1 2">
    <name type="scientific">Russula ochroleuca</name>
    <dbReference type="NCBI Taxonomy" id="152965"/>
    <lineage>
        <taxon>Eukaryota</taxon>
        <taxon>Fungi</taxon>
        <taxon>Dikarya</taxon>
        <taxon>Basidiomycota</taxon>
        <taxon>Agaricomycotina</taxon>
        <taxon>Agaricomycetes</taxon>
        <taxon>Russulales</taxon>
        <taxon>Russulaceae</taxon>
        <taxon>Russula</taxon>
    </lineage>
</organism>
<dbReference type="EMBL" id="WHVB01000041">
    <property type="protein sequence ID" value="KAF8466469.1"/>
    <property type="molecule type" value="Genomic_DNA"/>
</dbReference>